<name>A0A7W8EG06_9ACTN</name>
<dbReference type="Proteomes" id="UP000568380">
    <property type="component" value="Unassembled WGS sequence"/>
</dbReference>
<sequence>MSSRELAIAGRVISDGSDAYVIAEIGHNHEGDLDKAEELVLKAAAAGASAAKLQKRDNTSLYTKAMYDEPYTGRNSYGATYGAHREALEFGHHEYTHLAKVAGEAGIDFISTAFDFASVDFLVGIGVPAIKLASADLTNTPLLSYAAKTGLPLIMSSGGADMTDVRRALDVVLPINSNVAMLQCTAIYPVSAADLNLSVIGTYRREFPHVVVGFSGHDLGPDLSYVAYALGARVVEKHFTLDRTRPGSDHHFSLEPEQLGELVAGLRRTRESLGLGEKRQLPAEAPALRKLGKKLVAARDLDTGHVLTEDDIAIKSPGGDGMRPYLLGQVVGRTLRAPLAFDADLSPDLLD</sequence>
<dbReference type="InterPro" id="IPR013785">
    <property type="entry name" value="Aldolase_TIM"/>
</dbReference>
<organism evidence="2 3">
    <name type="scientific">Nonomuraea endophytica</name>
    <dbReference type="NCBI Taxonomy" id="714136"/>
    <lineage>
        <taxon>Bacteria</taxon>
        <taxon>Bacillati</taxon>
        <taxon>Actinomycetota</taxon>
        <taxon>Actinomycetes</taxon>
        <taxon>Streptosporangiales</taxon>
        <taxon>Streptosporangiaceae</taxon>
        <taxon>Nonomuraea</taxon>
    </lineage>
</organism>
<reference evidence="2 3" key="1">
    <citation type="submission" date="2020-08" db="EMBL/GenBank/DDBJ databases">
        <title>Genomic Encyclopedia of Type Strains, Phase IV (KMG-IV): sequencing the most valuable type-strain genomes for metagenomic binning, comparative biology and taxonomic classification.</title>
        <authorList>
            <person name="Goeker M."/>
        </authorList>
    </citation>
    <scope>NUCLEOTIDE SEQUENCE [LARGE SCALE GENOMIC DNA]</scope>
    <source>
        <strain evidence="2 3">DSM 45385</strain>
    </source>
</reference>
<dbReference type="InterPro" id="IPR057736">
    <property type="entry name" value="SAF_PseI/NeuA/NeuB"/>
</dbReference>
<dbReference type="InterPro" id="IPR036732">
    <property type="entry name" value="AFP_Neu5c_C_sf"/>
</dbReference>
<dbReference type="InterPro" id="IPR013974">
    <property type="entry name" value="SAF"/>
</dbReference>
<dbReference type="GO" id="GO:0016051">
    <property type="term" value="P:carbohydrate biosynthetic process"/>
    <property type="evidence" value="ECO:0007669"/>
    <property type="project" value="InterPro"/>
</dbReference>
<dbReference type="InterPro" id="IPR006190">
    <property type="entry name" value="SAF_AFP_Neu5Ac"/>
</dbReference>
<dbReference type="CDD" id="cd11615">
    <property type="entry name" value="SAF_NeuB_like"/>
    <property type="match status" value="1"/>
</dbReference>
<dbReference type="Pfam" id="PF08666">
    <property type="entry name" value="SAF"/>
    <property type="match status" value="1"/>
</dbReference>
<dbReference type="Gene3D" id="3.20.20.70">
    <property type="entry name" value="Aldolase class I"/>
    <property type="match status" value="1"/>
</dbReference>
<gene>
    <name evidence="2" type="ORF">HNR40_003453</name>
</gene>
<accession>A0A7W8EG06</accession>
<evidence type="ECO:0000259" key="1">
    <source>
        <dbReference type="PROSITE" id="PS50844"/>
    </source>
</evidence>
<dbReference type="GO" id="GO:0047444">
    <property type="term" value="F:N-acylneuraminate-9-phosphate synthase activity"/>
    <property type="evidence" value="ECO:0007669"/>
    <property type="project" value="UniProtKB-EC"/>
</dbReference>
<dbReference type="Pfam" id="PF03102">
    <property type="entry name" value="NeuB"/>
    <property type="match status" value="1"/>
</dbReference>
<dbReference type="PANTHER" id="PTHR42966">
    <property type="entry name" value="N-ACETYLNEURAMINATE SYNTHASE"/>
    <property type="match status" value="1"/>
</dbReference>
<dbReference type="EMBL" id="JACHIN010000004">
    <property type="protein sequence ID" value="MBB5077978.1"/>
    <property type="molecule type" value="Genomic_DNA"/>
</dbReference>
<dbReference type="SUPFAM" id="SSF51569">
    <property type="entry name" value="Aldolase"/>
    <property type="match status" value="1"/>
</dbReference>
<dbReference type="Gene3D" id="3.90.1210.10">
    <property type="entry name" value="Antifreeze-like/N-acetylneuraminic acid synthase C-terminal domain"/>
    <property type="match status" value="1"/>
</dbReference>
<dbReference type="GO" id="GO:0050462">
    <property type="term" value="F:N-acetylneuraminate synthase activity"/>
    <property type="evidence" value="ECO:0007669"/>
    <property type="project" value="UniProtKB-EC"/>
</dbReference>
<protein>
    <submittedName>
        <fullName evidence="2">N-acetylneuraminate synthase/sialic acid synthase</fullName>
        <ecNumber evidence="2">2.5.1.56</ecNumber>
        <ecNumber evidence="2">2.5.1.57</ecNumber>
    </submittedName>
</protein>
<comment type="caution">
    <text evidence="2">The sequence shown here is derived from an EMBL/GenBank/DDBJ whole genome shotgun (WGS) entry which is preliminary data.</text>
</comment>
<keyword evidence="2" id="KW-0808">Transferase</keyword>
<dbReference type="InterPro" id="IPR051690">
    <property type="entry name" value="PseI-like"/>
</dbReference>
<keyword evidence="3" id="KW-1185">Reference proteome</keyword>
<dbReference type="RefSeq" id="WP_184962300.1">
    <property type="nucleotide sequence ID" value="NZ_JACHIN010000004.1"/>
</dbReference>
<dbReference type="AlphaFoldDB" id="A0A7W8EG06"/>
<dbReference type="InterPro" id="IPR013132">
    <property type="entry name" value="PseI/NeuA/B-like_N"/>
</dbReference>
<dbReference type="PROSITE" id="PS50844">
    <property type="entry name" value="AFP_LIKE"/>
    <property type="match status" value="1"/>
</dbReference>
<feature type="domain" description="AFP-like" evidence="1">
    <location>
        <begin position="294"/>
        <end position="351"/>
    </location>
</feature>
<dbReference type="EC" id="2.5.1.56" evidence="2"/>
<evidence type="ECO:0000313" key="3">
    <source>
        <dbReference type="Proteomes" id="UP000568380"/>
    </source>
</evidence>
<dbReference type="SMART" id="SM00858">
    <property type="entry name" value="SAF"/>
    <property type="match status" value="1"/>
</dbReference>
<dbReference type="EC" id="2.5.1.57" evidence="2"/>
<evidence type="ECO:0000313" key="2">
    <source>
        <dbReference type="EMBL" id="MBB5077978.1"/>
    </source>
</evidence>
<dbReference type="PANTHER" id="PTHR42966:SF1">
    <property type="entry name" value="SIALIC ACID SYNTHASE"/>
    <property type="match status" value="1"/>
</dbReference>
<dbReference type="SUPFAM" id="SSF51269">
    <property type="entry name" value="AFP III-like domain"/>
    <property type="match status" value="1"/>
</dbReference>
<proteinExistence type="predicted"/>